<evidence type="ECO:0000256" key="2">
    <source>
        <dbReference type="ARBA" id="ARBA00022722"/>
    </source>
</evidence>
<comment type="caution">
    <text evidence="16">The sequence shown here is derived from an EMBL/GenBank/DDBJ whole genome shotgun (WGS) entry which is preliminary data.</text>
</comment>
<keyword evidence="3 14" id="KW-0479">Metal-binding</keyword>
<dbReference type="AlphaFoldDB" id="A0A494Y5L7"/>
<feature type="binding site" evidence="14">
    <location>
        <position position="1141"/>
    </location>
    <ligand>
        <name>[4Fe-4S] cluster</name>
        <dbReference type="ChEBI" id="CHEBI:49883"/>
    </ligand>
</feature>
<evidence type="ECO:0000256" key="12">
    <source>
        <dbReference type="ARBA" id="ARBA00023125"/>
    </source>
</evidence>
<keyword evidence="4 14" id="KW-0547">Nucleotide-binding</keyword>
<dbReference type="RefSeq" id="WP_120975755.1">
    <property type="nucleotide sequence ID" value="NZ_RBZM01000004.1"/>
</dbReference>
<feature type="domain" description="UvrD-like helicase C-terminal" evidence="15">
    <location>
        <begin position="276"/>
        <end position="621"/>
    </location>
</feature>
<dbReference type="PANTHER" id="PTHR30591:SF1">
    <property type="entry name" value="RECBCD ENZYME SUBUNIT RECC"/>
    <property type="match status" value="1"/>
</dbReference>
<comment type="miscellaneous">
    <text evidence="14">Despite having conserved helicase domains, this subunit does not have helicase activity.</text>
</comment>
<dbReference type="OrthoDB" id="9758506at2"/>
<dbReference type="HAMAP" id="MF_01452">
    <property type="entry name" value="AddB_type1"/>
    <property type="match status" value="1"/>
</dbReference>
<comment type="cofactor">
    <cofactor evidence="14">
        <name>[4Fe-4S] cluster</name>
        <dbReference type="ChEBI" id="CHEBI:49883"/>
    </cofactor>
    <text evidence="14">Binds 1 [4Fe-4S] cluster.</text>
</comment>
<dbReference type="PROSITE" id="PS51217">
    <property type="entry name" value="UVRD_HELICASE_CTER"/>
    <property type="match status" value="1"/>
</dbReference>
<keyword evidence="1 14" id="KW-0004">4Fe-4S</keyword>
<proteinExistence type="inferred from homology"/>
<evidence type="ECO:0000256" key="14">
    <source>
        <dbReference type="HAMAP-Rule" id="MF_01452"/>
    </source>
</evidence>
<protein>
    <recommendedName>
        <fullName evidence="14">ATP-dependent helicase/deoxyribonuclease subunit B</fullName>
        <ecNumber evidence="14">3.1.-.-</ecNumber>
    </recommendedName>
    <alternativeName>
        <fullName evidence="14">ATP-dependent helicase/nuclease subunit AddB</fullName>
    </alternativeName>
</protein>
<dbReference type="Proteomes" id="UP000282076">
    <property type="component" value="Unassembled WGS sequence"/>
</dbReference>
<dbReference type="InterPro" id="IPR014017">
    <property type="entry name" value="DNA_helicase_UvrD-like_C"/>
</dbReference>
<keyword evidence="17" id="KW-1185">Reference proteome</keyword>
<evidence type="ECO:0000256" key="9">
    <source>
        <dbReference type="ARBA" id="ARBA00022840"/>
    </source>
</evidence>
<dbReference type="Pfam" id="PF21445">
    <property type="entry name" value="ADDB_N"/>
    <property type="match status" value="1"/>
</dbReference>
<evidence type="ECO:0000256" key="6">
    <source>
        <dbReference type="ARBA" id="ARBA00022801"/>
    </source>
</evidence>
<evidence type="ECO:0000256" key="3">
    <source>
        <dbReference type="ARBA" id="ARBA00022723"/>
    </source>
</evidence>
<dbReference type="GO" id="GO:0003690">
    <property type="term" value="F:double-stranded DNA binding"/>
    <property type="evidence" value="ECO:0007669"/>
    <property type="project" value="UniProtKB-UniRule"/>
</dbReference>
<dbReference type="GO" id="GO:0005524">
    <property type="term" value="F:ATP binding"/>
    <property type="evidence" value="ECO:0007669"/>
    <property type="project" value="UniProtKB-UniRule"/>
</dbReference>
<feature type="binding site" evidence="14">
    <location>
        <position position="813"/>
    </location>
    <ligand>
        <name>[4Fe-4S] cluster</name>
        <dbReference type="ChEBI" id="CHEBI:49883"/>
    </ligand>
</feature>
<dbReference type="SUPFAM" id="SSF52540">
    <property type="entry name" value="P-loop containing nucleoside triphosphate hydrolases"/>
    <property type="match status" value="1"/>
</dbReference>
<evidence type="ECO:0000256" key="1">
    <source>
        <dbReference type="ARBA" id="ARBA00022485"/>
    </source>
</evidence>
<keyword evidence="2 14" id="KW-0540">Nuclease</keyword>
<keyword evidence="8 14" id="KW-0269">Exonuclease</keyword>
<dbReference type="InterPro" id="IPR049035">
    <property type="entry name" value="ADDB_N"/>
</dbReference>
<dbReference type="InterPro" id="IPR027417">
    <property type="entry name" value="P-loop_NTPase"/>
</dbReference>
<evidence type="ECO:0000256" key="4">
    <source>
        <dbReference type="ARBA" id="ARBA00022741"/>
    </source>
</evidence>
<dbReference type="GO" id="GO:0051539">
    <property type="term" value="F:4 iron, 4 sulfur cluster binding"/>
    <property type="evidence" value="ECO:0007669"/>
    <property type="project" value="UniProtKB-KW"/>
</dbReference>
<dbReference type="GO" id="GO:0008409">
    <property type="term" value="F:5'-3' exonuclease activity"/>
    <property type="evidence" value="ECO:0007669"/>
    <property type="project" value="UniProtKB-UniRule"/>
</dbReference>
<evidence type="ECO:0000256" key="13">
    <source>
        <dbReference type="ARBA" id="ARBA00023204"/>
    </source>
</evidence>
<evidence type="ECO:0000256" key="7">
    <source>
        <dbReference type="ARBA" id="ARBA00022806"/>
    </source>
</evidence>
<evidence type="ECO:0000256" key="8">
    <source>
        <dbReference type="ARBA" id="ARBA00022839"/>
    </source>
</evidence>
<comment type="subunit">
    <text evidence="14">Heterodimer of AddA and AddB.</text>
</comment>
<sequence length="1181" mass="131330">MSLRLITGRSGSGKTRLVLDEIREKLREDALGSPLILLVPEQATFQAEYAMATTPGMNGFMRAQVLSFRRLAFRVMQETGGSAVVPIHDNGKAMLLHKVLEARRESLRLFRGGKSESGLIARINDLLTEMKRYGIDGDKLTEQANAAARRTASDPHSALLADKLHDLSLIYSEMERELAGHWLDGEDMLSWLAKGTPSAISLEGAEIWVDGFHGFTPSEYAVLEALLRKTKRVNVALCLDRPYGAGERPDELELFHPTAETSSQLCELAQSAGAKLEAPVLVHPVIAPRFERNPLLAFLECNWSNRVRWNGDVSLMRPDHPDCGLSLHAAANRRAEAEAVARDMRLRVREQGGRWRDMAIFVRKMDDYADLLASVFGDYGIPYYLDGKAGVSHHPLVEFIRSALECVTGGWKAEAVFRCAKTDLLGTPERRVTRDEIDRLENYTLAAGIDGWRWHSAQVWLPLFRGDLEDETVANEADDAMRRLIEVRDALIGPLRELQEGMQEATTVRGLCESLFGFLERTGAADMLESWSAEDGASGKPGKMALHRPLWDAVMTLLDQLVELMGEQEPDSLLFAGMVDSGLEELKLGAVPPSLDGVLIGSPERTRSDRVRIVYLLGANDGVLPMRISENGLIAEEERDRLAATGLSLAPGSRRRLLDEQFLAYLTLTTASEHLWISYPVADEEGGGLLPSEWIGKLKKRFPGIPVRSVAPEPQETQSEEEQLEYADHPGRAMTHLLARLRSWRQGEAVTAGWWSVYDWLIGNRDWNKKLVSLLSSLNYSNEEKPLEPETSRLLYGERLLASVSRMERFIACPFQHFAAHGLRLQERRLFRVDSPDIGQLFHAALRQTTEKMFAEGPAGVDAARWQSEAAAAVDKLLPRIQSQILLSSNRHQVMARKLRDIVKQASSVLGEHAALSAFKPVGLEMSFGPNGLLPPLSLELDGGRWMDIAGKIDRVDAAHSSSGLLLRILDYKSSAMKLKLDEVAHGLSLQMLTYLDVVVSHAPHWLGQAAKPAGVLYFHVQNPLLLTPNGLPKDEARNALFRQYRMQGLLLSDGESVKLMDESLNQNSKSAVVPVEFKKDGSFSARSQVANQSEWEVLRGSVRRQIRRIGKRIVDGDVAIAPYRLDKRSPCTFCDFRPVCHFDSQVEGNAYQALSKSGSREELWRRLADGAQGGNPNASN</sequence>
<feature type="binding site" evidence="14">
    <location>
        <position position="1132"/>
    </location>
    <ligand>
        <name>[4Fe-4S] cluster</name>
        <dbReference type="ChEBI" id="CHEBI:49883"/>
    </ligand>
</feature>
<keyword evidence="9 14" id="KW-0067">ATP-binding</keyword>
<evidence type="ECO:0000313" key="17">
    <source>
        <dbReference type="Proteomes" id="UP000282076"/>
    </source>
</evidence>
<organism evidence="16 17">
    <name type="scientific">Cohnella endophytica</name>
    <dbReference type="NCBI Taxonomy" id="2419778"/>
    <lineage>
        <taxon>Bacteria</taxon>
        <taxon>Bacillati</taxon>
        <taxon>Bacillota</taxon>
        <taxon>Bacilli</taxon>
        <taxon>Bacillales</taxon>
        <taxon>Paenibacillaceae</taxon>
        <taxon>Cohnella</taxon>
    </lineage>
</organism>
<accession>A0A494Y5L7</accession>
<evidence type="ECO:0000256" key="5">
    <source>
        <dbReference type="ARBA" id="ARBA00022763"/>
    </source>
</evidence>
<dbReference type="GO" id="GO:0004386">
    <property type="term" value="F:helicase activity"/>
    <property type="evidence" value="ECO:0007669"/>
    <property type="project" value="UniProtKB-KW"/>
</dbReference>
<dbReference type="Pfam" id="PF12705">
    <property type="entry name" value="PDDEXK_1"/>
    <property type="match status" value="1"/>
</dbReference>
<dbReference type="Gene3D" id="6.10.140.1030">
    <property type="match status" value="1"/>
</dbReference>
<feature type="binding site" evidence="14">
    <location>
        <position position="1135"/>
    </location>
    <ligand>
        <name>[4Fe-4S] cluster</name>
        <dbReference type="ChEBI" id="CHEBI:49883"/>
    </ligand>
</feature>
<evidence type="ECO:0000259" key="15">
    <source>
        <dbReference type="PROSITE" id="PS51217"/>
    </source>
</evidence>
<keyword evidence="7 14" id="KW-0347">Helicase</keyword>
<name>A0A494Y5L7_9BACL</name>
<dbReference type="InterPro" id="IPR014140">
    <property type="entry name" value="DNA_helicase_suAddB"/>
</dbReference>
<dbReference type="GO" id="GO:0046872">
    <property type="term" value="F:metal ion binding"/>
    <property type="evidence" value="ECO:0007669"/>
    <property type="project" value="UniProtKB-KW"/>
</dbReference>
<keyword evidence="13 14" id="KW-0234">DNA repair</keyword>
<evidence type="ECO:0000313" key="16">
    <source>
        <dbReference type="EMBL" id="RKP55210.1"/>
    </source>
</evidence>
<dbReference type="Gene3D" id="3.40.50.300">
    <property type="entry name" value="P-loop containing nucleotide triphosphate hydrolases"/>
    <property type="match status" value="4"/>
</dbReference>
<gene>
    <name evidence="14 16" type="primary">addB</name>
    <name evidence="16" type="ORF">D7Z26_08310</name>
</gene>
<reference evidence="16 17" key="1">
    <citation type="submission" date="2018-10" db="EMBL/GenBank/DDBJ databases">
        <title>Cohnella sp. M2MS4P-1, whole genome shotgun sequence.</title>
        <authorList>
            <person name="Tuo L."/>
        </authorList>
    </citation>
    <scope>NUCLEOTIDE SEQUENCE [LARGE SCALE GENOMIC DNA]</scope>
    <source>
        <strain evidence="16 17">M2MS4P-1</strain>
    </source>
</reference>
<keyword evidence="6 14" id="KW-0378">Hydrolase</keyword>
<keyword evidence="10 14" id="KW-0408">Iron</keyword>
<dbReference type="InterPro" id="IPR038726">
    <property type="entry name" value="PDDEXK_AddAB-type"/>
</dbReference>
<keyword evidence="11 14" id="KW-0411">Iron-sulfur</keyword>
<dbReference type="NCBIfam" id="TIGR02773">
    <property type="entry name" value="addB_Gpos"/>
    <property type="match status" value="1"/>
</dbReference>
<dbReference type="EC" id="3.1.-.-" evidence="14"/>
<evidence type="ECO:0000256" key="11">
    <source>
        <dbReference type="ARBA" id="ARBA00023014"/>
    </source>
</evidence>
<keyword evidence="5 14" id="KW-0227">DNA damage</keyword>
<dbReference type="GO" id="GO:0000724">
    <property type="term" value="P:double-strand break repair via homologous recombination"/>
    <property type="evidence" value="ECO:0007669"/>
    <property type="project" value="UniProtKB-UniRule"/>
</dbReference>
<comment type="cofactor">
    <cofactor evidence="14">
        <name>Mg(2+)</name>
        <dbReference type="ChEBI" id="CHEBI:18420"/>
    </cofactor>
</comment>
<dbReference type="EMBL" id="RBZM01000004">
    <property type="protein sequence ID" value="RKP55210.1"/>
    <property type="molecule type" value="Genomic_DNA"/>
</dbReference>
<dbReference type="PANTHER" id="PTHR30591">
    <property type="entry name" value="RECBCD ENZYME SUBUNIT RECC"/>
    <property type="match status" value="1"/>
</dbReference>
<evidence type="ECO:0000256" key="10">
    <source>
        <dbReference type="ARBA" id="ARBA00023004"/>
    </source>
</evidence>
<keyword evidence="12 14" id="KW-0238">DNA-binding</keyword>
<comment type="function">
    <text evidence="14">The heterodimer acts as both an ATP-dependent DNA helicase and an ATP-dependent, dual-direction single-stranded exonuclease. Recognizes the chi site generating a DNA molecule suitable for the initiation of homologous recombination. The AddB subunit has 5' -&gt; 3' nuclease activity but not helicase activity.</text>
</comment>
<comment type="similarity">
    <text evidence="14">Belongs to the helicase family. AddB/RexB type 1 subfamily.</text>
</comment>